<evidence type="ECO:0000256" key="2">
    <source>
        <dbReference type="ARBA" id="ARBA00023125"/>
    </source>
</evidence>
<dbReference type="FunFam" id="1.10.10.10:FF:000153">
    <property type="entry name" value="LuxR family transcriptional regulator"/>
    <property type="match status" value="1"/>
</dbReference>
<dbReference type="Proteomes" id="UP000317638">
    <property type="component" value="Unassembled WGS sequence"/>
</dbReference>
<dbReference type="CDD" id="cd06170">
    <property type="entry name" value="LuxR_C_like"/>
    <property type="match status" value="1"/>
</dbReference>
<dbReference type="InterPro" id="IPR036388">
    <property type="entry name" value="WH-like_DNA-bd_sf"/>
</dbReference>
<reference evidence="5 6" key="1">
    <citation type="submission" date="2019-07" db="EMBL/GenBank/DDBJ databases">
        <authorList>
            <person name="Zhou L.-Y."/>
        </authorList>
    </citation>
    <scope>NUCLEOTIDE SEQUENCE [LARGE SCALE GENOMIC DNA]</scope>
    <source>
        <strain evidence="5 6">YIM 101269</strain>
    </source>
</reference>
<dbReference type="OrthoDB" id="4135368at2"/>
<evidence type="ECO:0000313" key="6">
    <source>
        <dbReference type="Proteomes" id="UP000317638"/>
    </source>
</evidence>
<dbReference type="PROSITE" id="PS50043">
    <property type="entry name" value="HTH_LUXR_2"/>
    <property type="match status" value="1"/>
</dbReference>
<comment type="caution">
    <text evidence="5">The sequence shown here is derived from an EMBL/GenBank/DDBJ whole genome shotgun (WGS) entry which is preliminary data.</text>
</comment>
<gene>
    <name evidence="5" type="ORF">FOJ82_01435</name>
</gene>
<dbReference type="PANTHER" id="PTHR44688">
    <property type="entry name" value="DNA-BINDING TRANSCRIPTIONAL ACTIVATOR DEVR_DOSR"/>
    <property type="match status" value="1"/>
</dbReference>
<organism evidence="5 6">
    <name type="scientific">Tessaracoccus rhinocerotis</name>
    <dbReference type="NCBI Taxonomy" id="1689449"/>
    <lineage>
        <taxon>Bacteria</taxon>
        <taxon>Bacillati</taxon>
        <taxon>Actinomycetota</taxon>
        <taxon>Actinomycetes</taxon>
        <taxon>Propionibacteriales</taxon>
        <taxon>Propionibacteriaceae</taxon>
        <taxon>Tessaracoccus</taxon>
    </lineage>
</organism>
<sequence length="529" mass="56520">MPAAGGAVERGRAAFAAADWNTVLEALGPLRSALEVDDLALLARAEWMRSRVPESLAASEELFHRYRAEGRPADAASTAILLTLLWVTRGEPSVGAAWLSRARRLLADHEDSVVHGYLAYVEAMVAMELGGEVADSLERLSRSAERFADPALESFELVIRGLLDLRAADVDAGFARLDEAMLPVIAGRVPFEWAGDIYCTVIHACHQISDYRRMADWTRAIERWCEQFAGETIYGGICRIHRMELLAVHGEWEGLETRLLDESRSLVAGNSWVAGEGFRQLGEIRRLRGDEAGAREAYESARAAGIDPQPGLALLDLAGGRPEVAWQALSTSLGTSGGARRAALLRAAVEVAVAVGRTETAAAMAEELRGAAARYGTSGLRSWSLHADGIVALAAGQHSAAVGLLEQAAAAFRAERQPHGTATVLVDLAAAYDGVGNHAVAQECRAESRRILEVLSACDEPAPGGAAAGPLTAREVEVLECVAVGASNREVAAKLFISEKTVGRHLANIYLKLGVGSRTAAVAWWRERA</sequence>
<protein>
    <submittedName>
        <fullName evidence="5">Helix-turn-helix transcriptional regulator</fullName>
    </submittedName>
</protein>
<evidence type="ECO:0000256" key="1">
    <source>
        <dbReference type="ARBA" id="ARBA00023015"/>
    </source>
</evidence>
<keyword evidence="6" id="KW-1185">Reference proteome</keyword>
<feature type="domain" description="HTH luxR-type" evidence="4">
    <location>
        <begin position="464"/>
        <end position="529"/>
    </location>
</feature>
<dbReference type="Gene3D" id="1.10.10.10">
    <property type="entry name" value="Winged helix-like DNA-binding domain superfamily/Winged helix DNA-binding domain"/>
    <property type="match status" value="1"/>
</dbReference>
<dbReference type="SUPFAM" id="SSF46894">
    <property type="entry name" value="C-terminal effector domain of the bipartite response regulators"/>
    <property type="match status" value="1"/>
</dbReference>
<dbReference type="SMART" id="SM00421">
    <property type="entry name" value="HTH_LUXR"/>
    <property type="match status" value="1"/>
</dbReference>
<keyword evidence="3" id="KW-0804">Transcription</keyword>
<dbReference type="AlphaFoldDB" id="A0A553K4F1"/>
<keyword evidence="1" id="KW-0805">Transcription regulation</keyword>
<dbReference type="InterPro" id="IPR016032">
    <property type="entry name" value="Sig_transdc_resp-reg_C-effctor"/>
</dbReference>
<dbReference type="PRINTS" id="PR00038">
    <property type="entry name" value="HTHLUXR"/>
</dbReference>
<dbReference type="GO" id="GO:0006355">
    <property type="term" value="P:regulation of DNA-templated transcription"/>
    <property type="evidence" value="ECO:0007669"/>
    <property type="project" value="InterPro"/>
</dbReference>
<name>A0A553K4F1_9ACTN</name>
<dbReference type="InterPro" id="IPR000792">
    <property type="entry name" value="Tscrpt_reg_LuxR_C"/>
</dbReference>
<dbReference type="GO" id="GO:0003677">
    <property type="term" value="F:DNA binding"/>
    <property type="evidence" value="ECO:0007669"/>
    <property type="project" value="UniProtKB-KW"/>
</dbReference>
<dbReference type="EMBL" id="VKKG01000001">
    <property type="protein sequence ID" value="TRY19590.1"/>
    <property type="molecule type" value="Genomic_DNA"/>
</dbReference>
<dbReference type="PROSITE" id="PS00622">
    <property type="entry name" value="HTH_LUXR_1"/>
    <property type="match status" value="1"/>
</dbReference>
<dbReference type="RefSeq" id="WP_143936676.1">
    <property type="nucleotide sequence ID" value="NZ_VKKG01000001.1"/>
</dbReference>
<evidence type="ECO:0000256" key="3">
    <source>
        <dbReference type="ARBA" id="ARBA00023163"/>
    </source>
</evidence>
<evidence type="ECO:0000313" key="5">
    <source>
        <dbReference type="EMBL" id="TRY19590.1"/>
    </source>
</evidence>
<accession>A0A553K4F1</accession>
<evidence type="ECO:0000259" key="4">
    <source>
        <dbReference type="PROSITE" id="PS50043"/>
    </source>
</evidence>
<dbReference type="InterPro" id="IPR011990">
    <property type="entry name" value="TPR-like_helical_dom_sf"/>
</dbReference>
<keyword evidence="2" id="KW-0238">DNA-binding</keyword>
<dbReference type="PANTHER" id="PTHR44688:SF16">
    <property type="entry name" value="DNA-BINDING TRANSCRIPTIONAL ACTIVATOR DEVR_DOSR"/>
    <property type="match status" value="1"/>
</dbReference>
<dbReference type="Gene3D" id="1.25.40.10">
    <property type="entry name" value="Tetratricopeptide repeat domain"/>
    <property type="match status" value="1"/>
</dbReference>
<proteinExistence type="predicted"/>
<dbReference type="Pfam" id="PF00196">
    <property type="entry name" value="GerE"/>
    <property type="match status" value="1"/>
</dbReference>